<dbReference type="SUPFAM" id="SSF48113">
    <property type="entry name" value="Heme-dependent peroxidases"/>
    <property type="match status" value="1"/>
</dbReference>
<dbReference type="GO" id="GO:0005576">
    <property type="term" value="C:extracellular region"/>
    <property type="evidence" value="ECO:0007669"/>
    <property type="project" value="UniProtKB-SubCell"/>
</dbReference>
<protein>
    <submittedName>
        <fullName evidence="4">Ca2+-binding RTX toxin-like protein</fullName>
    </submittedName>
</protein>
<dbReference type="InterPro" id="IPR010255">
    <property type="entry name" value="Haem_peroxidase_sf"/>
</dbReference>
<dbReference type="PROSITE" id="PS00330">
    <property type="entry name" value="HEMOLYSIN_CALCIUM"/>
    <property type="match status" value="14"/>
</dbReference>
<dbReference type="Pfam" id="PF00353">
    <property type="entry name" value="HemolysinCabind"/>
    <property type="match status" value="14"/>
</dbReference>
<dbReference type="GO" id="GO:0020037">
    <property type="term" value="F:heme binding"/>
    <property type="evidence" value="ECO:0007669"/>
    <property type="project" value="InterPro"/>
</dbReference>
<dbReference type="PROSITE" id="PS50292">
    <property type="entry name" value="PEROXIDASE_3"/>
    <property type="match status" value="1"/>
</dbReference>
<dbReference type="PRINTS" id="PR00313">
    <property type="entry name" value="CABNDNGRPT"/>
</dbReference>
<dbReference type="CDD" id="cd09821">
    <property type="entry name" value="An_peroxidase_bacterial_2"/>
    <property type="match status" value="1"/>
</dbReference>
<proteinExistence type="predicted"/>
<dbReference type="SUPFAM" id="SSF51120">
    <property type="entry name" value="beta-Roll"/>
    <property type="match status" value="9"/>
</dbReference>
<dbReference type="PANTHER" id="PTHR38340:SF1">
    <property type="entry name" value="S-LAYER PROTEIN"/>
    <property type="match status" value="1"/>
</dbReference>
<dbReference type="InterPro" id="IPR019791">
    <property type="entry name" value="Haem_peroxidase_animal"/>
</dbReference>
<comment type="subcellular location">
    <subcellularLocation>
        <location evidence="1">Secreted</location>
    </subcellularLocation>
</comment>
<keyword evidence="5" id="KW-1185">Reference proteome</keyword>
<evidence type="ECO:0000256" key="3">
    <source>
        <dbReference type="SAM" id="MobiDB-lite"/>
    </source>
</evidence>
<dbReference type="GO" id="GO:0005509">
    <property type="term" value="F:calcium ion binding"/>
    <property type="evidence" value="ECO:0007669"/>
    <property type="project" value="InterPro"/>
</dbReference>
<dbReference type="InterPro" id="IPR018247">
    <property type="entry name" value="EF_Hand_1_Ca_BS"/>
</dbReference>
<dbReference type="InterPro" id="IPR037120">
    <property type="entry name" value="Haem_peroxidase_sf_animal"/>
</dbReference>
<name>A0A2T4YUG2_9SPHN</name>
<dbReference type="PROSITE" id="PS00018">
    <property type="entry name" value="EF_HAND_1"/>
    <property type="match status" value="1"/>
</dbReference>
<dbReference type="EMBL" id="PZZN01000001">
    <property type="protein sequence ID" value="PTM47446.1"/>
    <property type="molecule type" value="Genomic_DNA"/>
</dbReference>
<evidence type="ECO:0000313" key="4">
    <source>
        <dbReference type="EMBL" id="PTM47446.1"/>
    </source>
</evidence>
<dbReference type="GO" id="GO:0006979">
    <property type="term" value="P:response to oxidative stress"/>
    <property type="evidence" value="ECO:0007669"/>
    <property type="project" value="InterPro"/>
</dbReference>
<dbReference type="InterPro" id="IPR050557">
    <property type="entry name" value="RTX_toxin/Mannuronan_C5-epim"/>
</dbReference>
<evidence type="ECO:0000313" key="5">
    <source>
        <dbReference type="Proteomes" id="UP000240996"/>
    </source>
</evidence>
<organism evidence="4 5">
    <name type="scientific">Sphingomonas aerolata</name>
    <dbReference type="NCBI Taxonomy" id="185951"/>
    <lineage>
        <taxon>Bacteria</taxon>
        <taxon>Pseudomonadati</taxon>
        <taxon>Pseudomonadota</taxon>
        <taxon>Alphaproteobacteria</taxon>
        <taxon>Sphingomonadales</taxon>
        <taxon>Sphingomonadaceae</taxon>
        <taxon>Sphingomonas</taxon>
    </lineage>
</organism>
<accession>A0A2T4YUG2</accession>
<keyword evidence="2" id="KW-0964">Secreted</keyword>
<dbReference type="Proteomes" id="UP000240996">
    <property type="component" value="Unassembled WGS sequence"/>
</dbReference>
<dbReference type="Gene3D" id="1.10.640.10">
    <property type="entry name" value="Haem peroxidase domain superfamily, animal type"/>
    <property type="match status" value="2"/>
</dbReference>
<dbReference type="PANTHER" id="PTHR38340">
    <property type="entry name" value="S-LAYER PROTEIN"/>
    <property type="match status" value="1"/>
</dbReference>
<reference evidence="4 5" key="1">
    <citation type="submission" date="2018-04" db="EMBL/GenBank/DDBJ databases">
        <title>Genomic Encyclopedia of Type Strains, Phase III (KMG-III): the genomes of soil and plant-associated and newly described type strains.</title>
        <authorList>
            <person name="Whitman W."/>
        </authorList>
    </citation>
    <scope>NUCLEOTIDE SEQUENCE [LARGE SCALE GENOMIC DNA]</scope>
    <source>
        <strain evidence="4 5">NW12</strain>
    </source>
</reference>
<dbReference type="Gene3D" id="2.150.10.10">
    <property type="entry name" value="Serralysin-like metalloprotease, C-terminal"/>
    <property type="match status" value="8"/>
</dbReference>
<evidence type="ECO:0000256" key="2">
    <source>
        <dbReference type="ARBA" id="ARBA00022525"/>
    </source>
</evidence>
<dbReference type="InterPro" id="IPR018511">
    <property type="entry name" value="Hemolysin-typ_Ca-bd_CS"/>
</dbReference>
<dbReference type="InterPro" id="IPR011049">
    <property type="entry name" value="Serralysin-like_metalloprot_C"/>
</dbReference>
<feature type="region of interest" description="Disordered" evidence="3">
    <location>
        <begin position="1586"/>
        <end position="1608"/>
    </location>
</feature>
<sequence>MSGDFTVDLGDLNFILAQIRISERNAAGESLADILGPQAQLIPYGLRTVDGSYNNLLPGNAVLGAADQLLPRLTTPVFRNLNDGATFGTGPGGPVLTNTDYGTPGSVVDADPRLISNLIADMTNTNPAAIAAWYVNAHAQAAYADAHGGDAPPDGYIPTNEELASIPNLSPDIGLSPSFNAWMTFFGQFFDHGLDLITKGGNGTVLIPLQPDDPLYVPGGPNFMPLTRSTQYDANGNPVVGGTETVNTTTPFIDQNQTYTSHASHQVFLREYKFSVDSDGDGVKDSHAISTGRLLDGAIGGMANWAETKAQALTMLGIRLDDYDVHNVPLLLTDAYGRFIPGANGYAQIMLKDGTLLEGTAEGVAVPANAYFTGHAFLNDIAHHAEPVLVDLDHNPATPAVRQTADTDLLDFNGDGVSDEADLVAGEGRIVDVDGDHAITLDDLRDVNLDGVINARDLIADDNNPLTYDNEMLDAHFVTGDGRGNENIGLTAVHTVFHSEHNRVVEADKLTIIASGDLAIVNEWLRPAADGTRSAITQAELDAIEALSGTAKTLAINALDWDGERLFQAGRFSTEMQYQHLVFEEFARRIQPNIDPFIFSNTADIDPAITAEFAHAVYRFGHSMLTDTIEITDPTLSTQSLSLVEAFLNPQAFGEAGLDPVTGEEDAAIAAGAIIRGMTRVEGSEIDEFVPDSLRNFLVGLPLDLAALNIARGRDAGVAAFNVVRAQLYASTNDSQLKPYTSWFDFAQNIKNPLSIVNFVAAYGTHPLITGETTLEGKRAAATLLVMGGADIVVHANAAMGVEEHVLQAPADRLNFVQSKGNWAPNIVDGVNSHETGLNLVDLWIGGLAEEKMEFGGMLGSTFNYVFEHQLESLQNGDRFYYLSRTQGMNMLNELEKSSFADLVMRNSDLGDVHSTHVDGQIFNTADYILELDPLTPQVTNIGEDGTYLAGGTFDPVWEDSFQQAFDPKVDRIAPGADVDGDGHDDGGMLKYSGGEHVVLGGTEGNDRLYGDKGIDTLWGDGGDDYLNAGTESDQVYAGDGDDIIEDPFGDDFLRGGEGNDVVSGGSGLDIMFGGGGQDFMVGGTDAKEMFAGRGNDFLLGGSGSDGLMGNEGDDWIEGGDGFDSVTGENSNLFFNSPIIGHDILNGGGNDTDYDGESGDDIMIQGAGIQRNNGMAGFDWVIHQGDTTAANSDLGLSAAVNQQAFTLRDRNDLVEALSGWKYADTLTGRQIPLGLVSTGANFPDLLGDDNPRILGNNLYEDGVRLITGLRELLSFKTWDANDVDALVMDGSTTDDLLIGGGGADVIKGRAGNDIIDGDAYMHVFISVRENKDGSGAELFRADSLTEIQARLLNGTINPGQLVASREIVYRETVNGYATGAATIGSGMDTAVYIGNRSNFTITLRPDGRVSVVDNVGDEGSDMLRNVERIQFADSVAEINRQHVGSFGIDNVEPEIDQVLTVTTGSFIDYDGTTSFARQWQRQVEGTWVDIAGATDDTYKVTVDDIGQPLRVATNYTDNRGFSTQGTNQPEAVVYSDATMAVAIPDYAILGDEEANALTGTEDADLVFARGGDDTLLGLDGDDRLFGEDGNDSLDGGSGADRMAGGLGDDTYVVDDGGDTVVEGSEGGTDTVTSSISYTLGTEVENLVLGGSAGISGTGNAGNNVLTGNGAANTLTGLAGADFLDGGAGADTMAGGLGDDTYVVDSTGDVVSESGGDGTDTVLSSIAYTLATGLENVTLTGNAALNATGNAVANIVTGNDGDNSLAGLAGDDRLTGGGGNDRLDGGTGADTMAGGLGNDTYTVDNVGDVVDETGGDGVDLVNSSVSFALAGGVDNLTLTGSAAINATGNADANVLTGNAGVNRLTGLDGADTLRGLAGNDQLFGGGGADDLDGGTGADSLSGGTGDDIYTVDSVGDVVDETDGDGVDLVKSSVTFTLAAGVENLTLTGSGSPSATGNAAANILTGNGAANTLTGLDGDDTLIGLSGNDRLNGGAGADILNGGTGSDIMTGGDGDDLYSVDTTGDIVDETGSDGIDTVTSSITYTLGAGVERLTLTGTGGIAGRGNAADNVITGNDGANALSGFAGNDQLFGGAGTDTLDGGTGQDVMSGGRGNDSYVVDDIGDVVDETGGDGLDTVTSSVSFTLESGVERLTLSGVAAIDATGSADANILTGNAGVNILSGMEGADTLRGMAGDDRLFGGAGADTLDGGTGADVMAGGLGDDIYIVDTLGDSVDETDGDGVDLVTSSITFTLADGLENLTLTGTSGVHGNGNAGANALTGNSAGNILSGFDGDDLLQGLGGNDQLLGGAGQDRLVGGTGSDRLTGGTGDDVFVFVTGQGNDTVVDFDFDAAGGQDLLDVSGCGITAANFGAQVLISQVGVNTVITIGTQTITLTGVNATTIDHSDFGF</sequence>
<dbReference type="GO" id="GO:0004601">
    <property type="term" value="F:peroxidase activity"/>
    <property type="evidence" value="ECO:0007669"/>
    <property type="project" value="InterPro"/>
</dbReference>
<dbReference type="Gene3D" id="2.60.40.2700">
    <property type="match status" value="1"/>
</dbReference>
<gene>
    <name evidence="4" type="ORF">C8J24_0843</name>
</gene>
<dbReference type="RefSeq" id="WP_107930502.1">
    <property type="nucleotide sequence ID" value="NZ_PZZN01000001.1"/>
</dbReference>
<dbReference type="Pfam" id="PF03098">
    <property type="entry name" value="An_peroxidase"/>
    <property type="match status" value="3"/>
</dbReference>
<dbReference type="InterPro" id="IPR001343">
    <property type="entry name" value="Hemolysn_Ca-bd"/>
</dbReference>
<comment type="caution">
    <text evidence="4">The sequence shown here is derived from an EMBL/GenBank/DDBJ whole genome shotgun (WGS) entry which is preliminary data.</text>
</comment>
<evidence type="ECO:0000256" key="1">
    <source>
        <dbReference type="ARBA" id="ARBA00004613"/>
    </source>
</evidence>